<dbReference type="PANTHER" id="PTHR34614">
    <property type="match status" value="1"/>
</dbReference>
<proteinExistence type="predicted"/>
<evidence type="ECO:0000313" key="1">
    <source>
        <dbReference type="EMBL" id="KXG74482.1"/>
    </source>
</evidence>
<accession>A0A140L1Q7</accession>
<reference evidence="1 2" key="1">
    <citation type="submission" date="2015-12" db="EMBL/GenBank/DDBJ databases">
        <title>Draft genome sequence of the thermoanaerobe Thermotalea metallivorans, an isolate from the runoff channel of the Great Artesian Basin, Australia.</title>
        <authorList>
            <person name="Patel B.K."/>
        </authorList>
    </citation>
    <scope>NUCLEOTIDE SEQUENCE [LARGE SCALE GENOMIC DNA]</scope>
    <source>
        <strain evidence="1 2">B2-1</strain>
    </source>
</reference>
<comment type="caution">
    <text evidence="1">The sequence shown here is derived from an EMBL/GenBank/DDBJ whole genome shotgun (WGS) entry which is preliminary data.</text>
</comment>
<evidence type="ECO:0000313" key="2">
    <source>
        <dbReference type="Proteomes" id="UP000070456"/>
    </source>
</evidence>
<dbReference type="InterPro" id="IPR047654">
    <property type="entry name" value="IS1634_transpos"/>
</dbReference>
<evidence type="ECO:0008006" key="3">
    <source>
        <dbReference type="Google" id="ProtNLM"/>
    </source>
</evidence>
<dbReference type="Proteomes" id="UP000070456">
    <property type="component" value="Unassembled WGS sequence"/>
</dbReference>
<sequence length="372" mass="42781">MNGNTSDTEWNEKAIKLVKGTFGERLASITYIADSKLINLPLFQQLMEPGKRVRFISRCPANFYNKIAGKVIKQAYQDDQWIDVGKIGSGKKTCTYELQEYHRTIEGNDVWLIVVRSSAGKERYDHKLHKQQIELEKSINELSKKTFVCEADAKKEWERFEKSHKKNLYKAAVEFKEIKTEKRPVGNPGKNPKPPQVKVTWQVCAQIIGINETRAEELRNGGECFVVITNVEQSELTGEQVLRQYKDQSIVEIQFKLLKEPAIASAIFLKTPGRIDALMMLLHVSLLIRALIQYKVRKSISESKEEAPKIGWNNSRTEKPTLNLILESLQHTTFEKVGENNYRYGFYSDRERDRVMTILSLLDITIDGLLDP</sequence>
<dbReference type="AlphaFoldDB" id="A0A140L1Q7"/>
<gene>
    <name evidence="1" type="ORF">AN619_23280</name>
</gene>
<dbReference type="EMBL" id="LOEE01000053">
    <property type="protein sequence ID" value="KXG74482.1"/>
    <property type="molecule type" value="Genomic_DNA"/>
</dbReference>
<organism evidence="1 2">
    <name type="scientific">Thermotalea metallivorans</name>
    <dbReference type="NCBI Taxonomy" id="520762"/>
    <lineage>
        <taxon>Bacteria</taxon>
        <taxon>Bacillati</taxon>
        <taxon>Bacillota</taxon>
        <taxon>Clostridia</taxon>
        <taxon>Peptostreptococcales</taxon>
        <taxon>Thermotaleaceae</taxon>
        <taxon>Thermotalea</taxon>
    </lineage>
</organism>
<dbReference type="PANTHER" id="PTHR34614:SF2">
    <property type="entry name" value="TRANSPOSASE IS4-LIKE DOMAIN-CONTAINING PROTEIN"/>
    <property type="match status" value="1"/>
</dbReference>
<keyword evidence="2" id="KW-1185">Reference proteome</keyword>
<dbReference type="OrthoDB" id="2078486at2"/>
<dbReference type="STRING" id="520762.AN619_23280"/>
<protein>
    <recommendedName>
        <fullName evidence="3">Transposase IS4-like domain-containing protein</fullName>
    </recommendedName>
</protein>
<dbReference type="NCBIfam" id="NF033559">
    <property type="entry name" value="transpos_IS1634"/>
    <property type="match status" value="1"/>
</dbReference>
<name>A0A140L1Q7_9FIRM</name>